<comment type="caution">
    <text evidence="1">The sequence shown here is derived from an EMBL/GenBank/DDBJ whole genome shotgun (WGS) entry which is preliminary data.</text>
</comment>
<name>A0ABV0UZX5_9TELE</name>
<evidence type="ECO:0000313" key="2">
    <source>
        <dbReference type="Proteomes" id="UP001482620"/>
    </source>
</evidence>
<sequence>MQLSRVTGKISVCGISHFNSSEWRNLAFASTKSSVSHQIPAGGPKSSPGKGSVCLLKTAVRTVFTGVYRPAGNLRRSWNPALEGPN</sequence>
<dbReference type="EMBL" id="JAHRIQ010090880">
    <property type="protein sequence ID" value="MEQ2250304.1"/>
    <property type="molecule type" value="Genomic_DNA"/>
</dbReference>
<protein>
    <submittedName>
        <fullName evidence="1">Uncharacterized protein</fullName>
    </submittedName>
</protein>
<accession>A0ABV0UZX5</accession>
<proteinExistence type="predicted"/>
<reference evidence="1 2" key="1">
    <citation type="submission" date="2021-06" db="EMBL/GenBank/DDBJ databases">
        <authorList>
            <person name="Palmer J.M."/>
        </authorList>
    </citation>
    <scope>NUCLEOTIDE SEQUENCE [LARGE SCALE GENOMIC DNA]</scope>
    <source>
        <strain evidence="2">if_2019</strain>
        <tissue evidence="1">Muscle</tissue>
    </source>
</reference>
<gene>
    <name evidence="1" type="ORF">ILYODFUR_038600</name>
</gene>
<dbReference type="Proteomes" id="UP001482620">
    <property type="component" value="Unassembled WGS sequence"/>
</dbReference>
<evidence type="ECO:0000313" key="1">
    <source>
        <dbReference type="EMBL" id="MEQ2250304.1"/>
    </source>
</evidence>
<organism evidence="1 2">
    <name type="scientific">Ilyodon furcidens</name>
    <name type="common">goldbreast splitfin</name>
    <dbReference type="NCBI Taxonomy" id="33524"/>
    <lineage>
        <taxon>Eukaryota</taxon>
        <taxon>Metazoa</taxon>
        <taxon>Chordata</taxon>
        <taxon>Craniata</taxon>
        <taxon>Vertebrata</taxon>
        <taxon>Euteleostomi</taxon>
        <taxon>Actinopterygii</taxon>
        <taxon>Neopterygii</taxon>
        <taxon>Teleostei</taxon>
        <taxon>Neoteleostei</taxon>
        <taxon>Acanthomorphata</taxon>
        <taxon>Ovalentaria</taxon>
        <taxon>Atherinomorphae</taxon>
        <taxon>Cyprinodontiformes</taxon>
        <taxon>Goodeidae</taxon>
        <taxon>Ilyodon</taxon>
    </lineage>
</organism>
<keyword evidence="2" id="KW-1185">Reference proteome</keyword>